<gene>
    <name evidence="3" type="ORF">ESZ36_06535</name>
</gene>
<keyword evidence="4" id="KW-1185">Reference proteome</keyword>
<dbReference type="PROSITE" id="PS51257">
    <property type="entry name" value="PROKAR_LIPOPROTEIN"/>
    <property type="match status" value="1"/>
</dbReference>
<feature type="chain" id="PRO_5022721774" evidence="1">
    <location>
        <begin position="27"/>
        <end position="215"/>
    </location>
</feature>
<name>A0A5C6QLU9_9GAMM</name>
<dbReference type="EMBL" id="VOLT01000003">
    <property type="protein sequence ID" value="TWX69610.1"/>
    <property type="molecule type" value="Genomic_DNA"/>
</dbReference>
<dbReference type="Pfam" id="PF07589">
    <property type="entry name" value="PEP-CTERM"/>
    <property type="match status" value="1"/>
</dbReference>
<organism evidence="3 4">
    <name type="scientific">Colwellia demingiae</name>
    <dbReference type="NCBI Taxonomy" id="89401"/>
    <lineage>
        <taxon>Bacteria</taxon>
        <taxon>Pseudomonadati</taxon>
        <taxon>Pseudomonadota</taxon>
        <taxon>Gammaproteobacteria</taxon>
        <taxon>Alteromonadales</taxon>
        <taxon>Colwelliaceae</taxon>
        <taxon>Colwellia</taxon>
    </lineage>
</organism>
<comment type="caution">
    <text evidence="3">The sequence shown here is derived from an EMBL/GenBank/DDBJ whole genome shotgun (WGS) entry which is preliminary data.</text>
</comment>
<protein>
    <submittedName>
        <fullName evidence="3">PEP-CTERM sorting domain-containing protein</fullName>
    </submittedName>
</protein>
<dbReference type="InterPro" id="IPR013424">
    <property type="entry name" value="Ice-binding_C"/>
</dbReference>
<proteinExistence type="predicted"/>
<accession>A0A5C6QLU9</accession>
<dbReference type="NCBIfam" id="TIGR02595">
    <property type="entry name" value="PEP_CTERM"/>
    <property type="match status" value="1"/>
</dbReference>
<sequence length="215" mass="22736">MRFKFLTKTLAGLIISASCLINVANAGLIYSNDFESDSAGFTGPTDIMNGGATGTNFLGDLTYGETPILTLNGLAAHSSITIDFDVYGLRSLDGVNNGDNFQFLINGVSQFTDFYGHSGGFIVGPTTGQLVSHDQTAFGFGHFYGGASTYHYSVTLSHVDPSISFGFQANTNQGWSDEAFGLDNVVVSSVPVPEPSTIAIFGLGLMGLAARRFKK</sequence>
<keyword evidence="1" id="KW-0732">Signal</keyword>
<feature type="signal peptide" evidence="1">
    <location>
        <begin position="1"/>
        <end position="26"/>
    </location>
</feature>
<dbReference type="OrthoDB" id="6400840at2"/>
<evidence type="ECO:0000259" key="2">
    <source>
        <dbReference type="Pfam" id="PF07589"/>
    </source>
</evidence>
<feature type="domain" description="Ice-binding protein C-terminal" evidence="2">
    <location>
        <begin position="191"/>
        <end position="212"/>
    </location>
</feature>
<reference evidence="3 4" key="1">
    <citation type="submission" date="2019-07" db="EMBL/GenBank/DDBJ databases">
        <title>Genomes of sea-ice associated Colwellia species.</title>
        <authorList>
            <person name="Bowman J.P."/>
        </authorList>
    </citation>
    <scope>NUCLEOTIDE SEQUENCE [LARGE SCALE GENOMIC DNA]</scope>
    <source>
        <strain evidence="3 4">ACAM 459</strain>
    </source>
</reference>
<evidence type="ECO:0000256" key="1">
    <source>
        <dbReference type="SAM" id="SignalP"/>
    </source>
</evidence>
<dbReference type="AlphaFoldDB" id="A0A5C6QLU9"/>
<evidence type="ECO:0000313" key="4">
    <source>
        <dbReference type="Proteomes" id="UP000321822"/>
    </source>
</evidence>
<evidence type="ECO:0000313" key="3">
    <source>
        <dbReference type="EMBL" id="TWX69610.1"/>
    </source>
</evidence>
<dbReference type="Proteomes" id="UP000321822">
    <property type="component" value="Unassembled WGS sequence"/>
</dbReference>
<dbReference type="RefSeq" id="WP_146785299.1">
    <property type="nucleotide sequence ID" value="NZ_VOLT01000003.1"/>
</dbReference>